<evidence type="ECO:0000313" key="5">
    <source>
        <dbReference type="EMBL" id="KAF2031224.1"/>
    </source>
</evidence>
<dbReference type="Gene3D" id="3.50.50.60">
    <property type="entry name" value="FAD/NAD(P)-binding domain"/>
    <property type="match status" value="1"/>
</dbReference>
<evidence type="ECO:0000256" key="3">
    <source>
        <dbReference type="ARBA" id="ARBA00023002"/>
    </source>
</evidence>
<proteinExistence type="predicted"/>
<dbReference type="InterPro" id="IPR051104">
    <property type="entry name" value="FAD_monoxygenase"/>
</dbReference>
<dbReference type="PANTHER" id="PTHR46720:SF3">
    <property type="entry name" value="FAD-BINDING DOMAIN-CONTAINING PROTEIN-RELATED"/>
    <property type="match status" value="1"/>
</dbReference>
<dbReference type="EMBL" id="ML978183">
    <property type="protein sequence ID" value="KAF2031224.1"/>
    <property type="molecule type" value="Genomic_DNA"/>
</dbReference>
<feature type="domain" description="FAD-binding" evidence="4">
    <location>
        <begin position="128"/>
        <end position="330"/>
    </location>
</feature>
<dbReference type="GO" id="GO:0071949">
    <property type="term" value="F:FAD binding"/>
    <property type="evidence" value="ECO:0007669"/>
    <property type="project" value="InterPro"/>
</dbReference>
<accession>A0A9P4HCJ5</accession>
<evidence type="ECO:0000256" key="1">
    <source>
        <dbReference type="ARBA" id="ARBA00022630"/>
    </source>
</evidence>
<name>A0A9P4HCJ5_9PLEO</name>
<keyword evidence="6" id="KW-1185">Reference proteome</keyword>
<comment type="caution">
    <text evidence="5">The sequence shown here is derived from an EMBL/GenBank/DDBJ whole genome shotgun (WGS) entry which is preliminary data.</text>
</comment>
<dbReference type="Pfam" id="PF01494">
    <property type="entry name" value="FAD_binding_3"/>
    <property type="match status" value="1"/>
</dbReference>
<dbReference type="InterPro" id="IPR002938">
    <property type="entry name" value="FAD-bd"/>
</dbReference>
<evidence type="ECO:0000313" key="6">
    <source>
        <dbReference type="Proteomes" id="UP000799777"/>
    </source>
</evidence>
<dbReference type="OrthoDB" id="16820at2759"/>
<keyword evidence="2" id="KW-0274">FAD</keyword>
<dbReference type="InterPro" id="IPR036188">
    <property type="entry name" value="FAD/NAD-bd_sf"/>
</dbReference>
<keyword evidence="3" id="KW-0560">Oxidoreductase</keyword>
<dbReference type="PRINTS" id="PR00420">
    <property type="entry name" value="RNGMNOXGNASE"/>
</dbReference>
<dbReference type="GO" id="GO:0044550">
    <property type="term" value="P:secondary metabolite biosynthetic process"/>
    <property type="evidence" value="ECO:0007669"/>
    <property type="project" value="TreeGrafter"/>
</dbReference>
<dbReference type="SUPFAM" id="SSF51905">
    <property type="entry name" value="FAD/NAD(P)-binding domain"/>
    <property type="match status" value="1"/>
</dbReference>
<dbReference type="AlphaFoldDB" id="A0A9P4HCJ5"/>
<reference evidence="5" key="1">
    <citation type="journal article" date="2020" name="Stud. Mycol.">
        <title>101 Dothideomycetes genomes: a test case for predicting lifestyles and emergence of pathogens.</title>
        <authorList>
            <person name="Haridas S."/>
            <person name="Albert R."/>
            <person name="Binder M."/>
            <person name="Bloem J."/>
            <person name="Labutti K."/>
            <person name="Salamov A."/>
            <person name="Andreopoulos B."/>
            <person name="Baker S."/>
            <person name="Barry K."/>
            <person name="Bills G."/>
            <person name="Bluhm B."/>
            <person name="Cannon C."/>
            <person name="Castanera R."/>
            <person name="Culley D."/>
            <person name="Daum C."/>
            <person name="Ezra D."/>
            <person name="Gonzalez J."/>
            <person name="Henrissat B."/>
            <person name="Kuo A."/>
            <person name="Liang C."/>
            <person name="Lipzen A."/>
            <person name="Lutzoni F."/>
            <person name="Magnuson J."/>
            <person name="Mondo S."/>
            <person name="Nolan M."/>
            <person name="Ohm R."/>
            <person name="Pangilinan J."/>
            <person name="Park H.-J."/>
            <person name="Ramirez L."/>
            <person name="Alfaro M."/>
            <person name="Sun H."/>
            <person name="Tritt A."/>
            <person name="Yoshinaga Y."/>
            <person name="Zwiers L.-H."/>
            <person name="Turgeon B."/>
            <person name="Goodwin S."/>
            <person name="Spatafora J."/>
            <person name="Crous P."/>
            <person name="Grigoriev I."/>
        </authorList>
    </citation>
    <scope>NUCLEOTIDE SEQUENCE</scope>
    <source>
        <strain evidence="5">CBS 110217</strain>
    </source>
</reference>
<protein>
    <submittedName>
        <fullName evidence="5">FAD/NAD(P)-binding domain-containing protein</fullName>
    </submittedName>
</protein>
<gene>
    <name evidence="5" type="ORF">EK21DRAFT_111260</name>
</gene>
<evidence type="ECO:0000256" key="2">
    <source>
        <dbReference type="ARBA" id="ARBA00022827"/>
    </source>
</evidence>
<keyword evidence="1" id="KW-0285">Flavoprotein</keyword>
<dbReference type="GO" id="GO:0016491">
    <property type="term" value="F:oxidoreductase activity"/>
    <property type="evidence" value="ECO:0007669"/>
    <property type="project" value="UniProtKB-KW"/>
</dbReference>
<dbReference type="Proteomes" id="UP000799777">
    <property type="component" value="Unassembled WGS sequence"/>
</dbReference>
<dbReference type="PANTHER" id="PTHR46720">
    <property type="entry name" value="HYDROXYLASE, PUTATIVE (AFU_ORTHOLOGUE AFUA_3G01460)-RELATED"/>
    <property type="match status" value="1"/>
</dbReference>
<sequence length="384" mass="41628">MGGGLAGATLANALLRHPHLDINIFESAPEFSERGAAVGIAVNGQAALAEIGGPVADVLQRAGSVTMTSSRLCMASGPNAMEVVVDLAAEERGKVVHRAALLAELLKPIDDAKKHTHKRVTRIDDSRGGLVIVHFDDNTTFEADAVIGADGVRGHVRGHVLRPNHPALKATNAENRQYGWVGDGGFFMHDVLDGEETVQCVLSQVEDWGDDEWTRPLDRERLERVVMGWTATPLKKNIVEAMLQNPDLKAFSQTHHATDAPTYAKDRVCVMGDAAHADTPWQGSGAGQAIEDAMILETLLAEVHNPSQVPIAIQAYDKIRRPRTQRIVHSSHGTGLILSGVGEGMGLDIEKVRAGLPERWLCIFAHDQKEHKREALEIFKALQA</sequence>
<organism evidence="5 6">
    <name type="scientific">Setomelanomma holmii</name>
    <dbReference type="NCBI Taxonomy" id="210430"/>
    <lineage>
        <taxon>Eukaryota</taxon>
        <taxon>Fungi</taxon>
        <taxon>Dikarya</taxon>
        <taxon>Ascomycota</taxon>
        <taxon>Pezizomycotina</taxon>
        <taxon>Dothideomycetes</taxon>
        <taxon>Pleosporomycetidae</taxon>
        <taxon>Pleosporales</taxon>
        <taxon>Pleosporineae</taxon>
        <taxon>Phaeosphaeriaceae</taxon>
        <taxon>Setomelanomma</taxon>
    </lineage>
</organism>
<evidence type="ECO:0000259" key="4">
    <source>
        <dbReference type="Pfam" id="PF01494"/>
    </source>
</evidence>